<dbReference type="Gene3D" id="3.40.190.10">
    <property type="entry name" value="Periplasmic binding protein-like II"/>
    <property type="match status" value="2"/>
</dbReference>
<evidence type="ECO:0000313" key="6">
    <source>
        <dbReference type="EMBL" id="QQM30538.1"/>
    </source>
</evidence>
<dbReference type="KEGG" id="mlut:JET14_20210"/>
<comment type="similarity">
    <text evidence="1">Belongs to the LysR transcriptional regulatory family.</text>
</comment>
<organism evidence="6 7">
    <name type="scientific">Martelella lutilitoris</name>
    <dbReference type="NCBI Taxonomy" id="2583532"/>
    <lineage>
        <taxon>Bacteria</taxon>
        <taxon>Pseudomonadati</taxon>
        <taxon>Pseudomonadota</taxon>
        <taxon>Alphaproteobacteria</taxon>
        <taxon>Hyphomicrobiales</taxon>
        <taxon>Aurantimonadaceae</taxon>
        <taxon>Martelella</taxon>
    </lineage>
</organism>
<evidence type="ECO:0000256" key="1">
    <source>
        <dbReference type="ARBA" id="ARBA00009437"/>
    </source>
</evidence>
<keyword evidence="2" id="KW-0805">Transcription regulation</keyword>
<dbReference type="EMBL" id="CP066786">
    <property type="protein sequence ID" value="QQM30538.1"/>
    <property type="molecule type" value="Genomic_DNA"/>
</dbReference>
<dbReference type="SUPFAM" id="SSF46785">
    <property type="entry name" value="Winged helix' DNA-binding domain"/>
    <property type="match status" value="2"/>
</dbReference>
<dbReference type="GO" id="GO:0003700">
    <property type="term" value="F:DNA-binding transcription factor activity"/>
    <property type="evidence" value="ECO:0007669"/>
    <property type="project" value="InterPro"/>
</dbReference>
<dbReference type="RefSeq" id="WP_200336003.1">
    <property type="nucleotide sequence ID" value="NZ_CP066786.1"/>
</dbReference>
<reference evidence="6 7" key="1">
    <citation type="submission" date="2020-12" db="EMBL/GenBank/DDBJ databases">
        <authorList>
            <person name="Zheng R.K."/>
            <person name="Sun C.M."/>
        </authorList>
    </citation>
    <scope>NUCLEOTIDE SEQUENCE [LARGE SCALE GENOMIC DNA]</scope>
    <source>
        <strain evidence="6 7">ZRK001</strain>
    </source>
</reference>
<dbReference type="InterPro" id="IPR036388">
    <property type="entry name" value="WH-like_DNA-bd_sf"/>
</dbReference>
<gene>
    <name evidence="6" type="ORF">JET14_20210</name>
</gene>
<protein>
    <submittedName>
        <fullName evidence="6">LysR family transcriptional regulator</fullName>
    </submittedName>
</protein>
<dbReference type="AlphaFoldDB" id="A0A7T7HJX6"/>
<keyword evidence="3" id="KW-0238">DNA-binding</keyword>
<sequence length="393" mass="42266">MSVDTLTIISVHEVLKCGGLRPAARALHRPPASMAAAVSRMEDELATPLVQKAGSRLSLTLEGRRLMPDIALAAGTARALGELAAVDAARKAKLSVSFLTLSRFSQVARSGSIRRAAREIGIGQPQLSRQISAFEADMNRALFVRSAEGIDLTPAGQQALALAETLEEVWKRLTKSAARQFRRTVSTCHLGSVIPLGYESNTARSLARLSARWLEQRPGAPLFISSTTADELMRGLQGGTYDVALLDTEAIPDNFERRAISRSRLSIVGPRRLIETSGGDVANLVLTRPVAVPSLKSGLRQKADALFAEKLSEAERTAMRMVEVDSLPIIINLVIEHDFVAVLPEAAFLSMAAPIGSIPLADRFSLTLSLVWPPTTAAARQASRILEVLPAID</sequence>
<dbReference type="InterPro" id="IPR005119">
    <property type="entry name" value="LysR_subst-bd"/>
</dbReference>
<evidence type="ECO:0000256" key="2">
    <source>
        <dbReference type="ARBA" id="ARBA00023015"/>
    </source>
</evidence>
<feature type="domain" description="HTH lysR-type" evidence="5">
    <location>
        <begin position="101"/>
        <end position="153"/>
    </location>
</feature>
<feature type="domain" description="HTH lysR-type" evidence="5">
    <location>
        <begin position="1"/>
        <end position="60"/>
    </location>
</feature>
<name>A0A7T7HJX6_9HYPH</name>
<accession>A0A7T7HJX6</accession>
<evidence type="ECO:0000259" key="5">
    <source>
        <dbReference type="PROSITE" id="PS50931"/>
    </source>
</evidence>
<dbReference type="PANTHER" id="PTHR30126">
    <property type="entry name" value="HTH-TYPE TRANSCRIPTIONAL REGULATOR"/>
    <property type="match status" value="1"/>
</dbReference>
<evidence type="ECO:0000256" key="3">
    <source>
        <dbReference type="ARBA" id="ARBA00023125"/>
    </source>
</evidence>
<keyword evidence="4" id="KW-0804">Transcription</keyword>
<dbReference type="InterPro" id="IPR000847">
    <property type="entry name" value="LysR_HTH_N"/>
</dbReference>
<evidence type="ECO:0000313" key="7">
    <source>
        <dbReference type="Proteomes" id="UP000596083"/>
    </source>
</evidence>
<dbReference type="CDD" id="cd05466">
    <property type="entry name" value="PBP2_LTTR_substrate"/>
    <property type="match status" value="1"/>
</dbReference>
<dbReference type="GO" id="GO:0000976">
    <property type="term" value="F:transcription cis-regulatory region binding"/>
    <property type="evidence" value="ECO:0007669"/>
    <property type="project" value="TreeGrafter"/>
</dbReference>
<evidence type="ECO:0000256" key="4">
    <source>
        <dbReference type="ARBA" id="ARBA00023163"/>
    </source>
</evidence>
<dbReference type="SUPFAM" id="SSF53850">
    <property type="entry name" value="Periplasmic binding protein-like II"/>
    <property type="match status" value="1"/>
</dbReference>
<dbReference type="Pfam" id="PF03466">
    <property type="entry name" value="LysR_substrate"/>
    <property type="match status" value="1"/>
</dbReference>
<dbReference type="Proteomes" id="UP000596083">
    <property type="component" value="Chromosome"/>
</dbReference>
<proteinExistence type="inferred from homology"/>
<dbReference type="Pfam" id="PF00126">
    <property type="entry name" value="HTH_1"/>
    <property type="match status" value="2"/>
</dbReference>
<dbReference type="InterPro" id="IPR036390">
    <property type="entry name" value="WH_DNA-bd_sf"/>
</dbReference>
<dbReference type="PROSITE" id="PS50931">
    <property type="entry name" value="HTH_LYSR"/>
    <property type="match status" value="2"/>
</dbReference>
<dbReference type="Gene3D" id="1.10.10.10">
    <property type="entry name" value="Winged helix-like DNA-binding domain superfamily/Winged helix DNA-binding domain"/>
    <property type="match status" value="2"/>
</dbReference>
<dbReference type="PANTHER" id="PTHR30126:SF40">
    <property type="entry name" value="HTH-TYPE TRANSCRIPTIONAL REGULATOR GLTR"/>
    <property type="match status" value="1"/>
</dbReference>